<feature type="transmembrane region" description="Helical" evidence="9">
    <location>
        <begin position="390"/>
        <end position="407"/>
    </location>
</feature>
<protein>
    <recommendedName>
        <fullName evidence="10">ABC transporter domain-containing protein</fullName>
    </recommendedName>
</protein>
<evidence type="ECO:0000313" key="11">
    <source>
        <dbReference type="EMBL" id="CAH3152287.1"/>
    </source>
</evidence>
<sequence length="644" mass="72872">MLYDGVLTGNATSNRDYNRSPLNNFEYTREKVSISWENLDVFVKVPQPSLRKRLHLITEEQEKPTRKQVLYNLSGRIDAGSLLAVMGASGAGKSTLMNVLAQRNIGQMDVTGTVLLNDCPITSEMTSMSAYIQQEDLFVGTLTVREHLTFQASLRMDGHVSREQRIARVQEVMLQFGLTKCADTFIGIPGRLQGISGGEKRRLSFASEIITDPPLLFADEPTSGLDSFMAQNLVATMQQLADQGRTIICTIHQPSSEVYAMFHSILMLAEGRIAFMGSTENAIDYFKCLGYPCPDNFNPADFFVRTLAIKPGNEENCRKRVKTICDAYTQESAANETKRAKKVLQDSFSGNDYAVRRSPYKVSWFQQFRSVLWRSWLTNNRDSTVFKMRFLQSIFAGLMTGLFFFQSCDGQDGIYNVFGVMFYLITSTSYIQVYSVVFTFPEERRVFLRDNHSGMYRTDIYFLCKTFAQVPQFVFGPLLMIAIGYWMAGLRPDPIRFLFAYGILVLVSLASVSYTYVISAFAPTSSASIAIIEPMVLPFLLLGGFFKDNTTLPWWLRVVQFLSWWNYGFEAMAINQWDNYGNITCSFKGKASHLPCIGNGEEAIESRGLDKDHLLIDICGLLSLIIAFRIIAFLILLRSTYRKQ</sequence>
<dbReference type="InterPro" id="IPR043926">
    <property type="entry name" value="ABCG_dom"/>
</dbReference>
<evidence type="ECO:0000256" key="8">
    <source>
        <dbReference type="ARBA" id="ARBA00023136"/>
    </source>
</evidence>
<comment type="similarity">
    <text evidence="2">Belongs to the ABC transporter superfamily. ABCG family. Eye pigment precursor importer (TC 3.A.1.204) subfamily.</text>
</comment>
<dbReference type="EMBL" id="CALNXK010000093">
    <property type="protein sequence ID" value="CAH3152287.1"/>
    <property type="molecule type" value="Genomic_DNA"/>
</dbReference>
<dbReference type="PANTHER" id="PTHR48041:SF139">
    <property type="entry name" value="PROTEIN SCARLET"/>
    <property type="match status" value="1"/>
</dbReference>
<dbReference type="InterPro" id="IPR003439">
    <property type="entry name" value="ABC_transporter-like_ATP-bd"/>
</dbReference>
<evidence type="ECO:0000256" key="3">
    <source>
        <dbReference type="ARBA" id="ARBA00022448"/>
    </source>
</evidence>
<evidence type="ECO:0000256" key="4">
    <source>
        <dbReference type="ARBA" id="ARBA00022692"/>
    </source>
</evidence>
<reference evidence="11 12" key="1">
    <citation type="submission" date="2022-05" db="EMBL/GenBank/DDBJ databases">
        <authorList>
            <consortium name="Genoscope - CEA"/>
            <person name="William W."/>
        </authorList>
    </citation>
    <scope>NUCLEOTIDE SEQUENCE [LARGE SCALE GENOMIC DNA]</scope>
</reference>
<keyword evidence="3" id="KW-0813">Transport</keyword>
<comment type="caution">
    <text evidence="11">The sequence shown here is derived from an EMBL/GenBank/DDBJ whole genome shotgun (WGS) entry which is preliminary data.</text>
</comment>
<comment type="subcellular location">
    <subcellularLocation>
        <location evidence="1">Membrane</location>
        <topology evidence="1">Multi-pass membrane protein</topology>
    </subcellularLocation>
</comment>
<evidence type="ECO:0000256" key="9">
    <source>
        <dbReference type="SAM" id="Phobius"/>
    </source>
</evidence>
<dbReference type="CDD" id="cd03213">
    <property type="entry name" value="ABCG_EPDR"/>
    <property type="match status" value="1"/>
</dbReference>
<dbReference type="InterPro" id="IPR050352">
    <property type="entry name" value="ABCG_transporters"/>
</dbReference>
<keyword evidence="5" id="KW-0547">Nucleotide-binding</keyword>
<evidence type="ECO:0000256" key="1">
    <source>
        <dbReference type="ARBA" id="ARBA00004141"/>
    </source>
</evidence>
<dbReference type="Pfam" id="PF00005">
    <property type="entry name" value="ABC_tran"/>
    <property type="match status" value="1"/>
</dbReference>
<proteinExistence type="inferred from homology"/>
<evidence type="ECO:0000256" key="5">
    <source>
        <dbReference type="ARBA" id="ARBA00022741"/>
    </source>
</evidence>
<accession>A0ABN8Q031</accession>
<evidence type="ECO:0000313" key="12">
    <source>
        <dbReference type="Proteomes" id="UP001159405"/>
    </source>
</evidence>
<evidence type="ECO:0000256" key="7">
    <source>
        <dbReference type="ARBA" id="ARBA00022989"/>
    </source>
</evidence>
<evidence type="ECO:0000259" key="10">
    <source>
        <dbReference type="PROSITE" id="PS50893"/>
    </source>
</evidence>
<name>A0ABN8Q031_9CNID</name>
<evidence type="ECO:0000256" key="6">
    <source>
        <dbReference type="ARBA" id="ARBA00022840"/>
    </source>
</evidence>
<dbReference type="InterPro" id="IPR003593">
    <property type="entry name" value="AAA+_ATPase"/>
</dbReference>
<keyword evidence="8 9" id="KW-0472">Membrane</keyword>
<feature type="transmembrane region" description="Helical" evidence="9">
    <location>
        <begin position="614"/>
        <end position="637"/>
    </location>
</feature>
<dbReference type="Gene3D" id="3.40.50.300">
    <property type="entry name" value="P-loop containing nucleotide triphosphate hydrolases"/>
    <property type="match status" value="1"/>
</dbReference>
<keyword evidence="12" id="KW-1185">Reference proteome</keyword>
<dbReference type="Pfam" id="PF01061">
    <property type="entry name" value="ABC2_membrane"/>
    <property type="match status" value="1"/>
</dbReference>
<keyword evidence="7 9" id="KW-1133">Transmembrane helix</keyword>
<feature type="transmembrane region" description="Helical" evidence="9">
    <location>
        <begin position="413"/>
        <end position="440"/>
    </location>
</feature>
<feature type="transmembrane region" description="Helical" evidence="9">
    <location>
        <begin position="460"/>
        <end position="486"/>
    </location>
</feature>
<organism evidence="11 12">
    <name type="scientific">Porites lobata</name>
    <dbReference type="NCBI Taxonomy" id="104759"/>
    <lineage>
        <taxon>Eukaryota</taxon>
        <taxon>Metazoa</taxon>
        <taxon>Cnidaria</taxon>
        <taxon>Anthozoa</taxon>
        <taxon>Hexacorallia</taxon>
        <taxon>Scleractinia</taxon>
        <taxon>Fungiina</taxon>
        <taxon>Poritidae</taxon>
        <taxon>Porites</taxon>
    </lineage>
</organism>
<dbReference type="InterPro" id="IPR013525">
    <property type="entry name" value="ABC2_TM"/>
</dbReference>
<dbReference type="InterPro" id="IPR027417">
    <property type="entry name" value="P-loop_NTPase"/>
</dbReference>
<dbReference type="InterPro" id="IPR017871">
    <property type="entry name" value="ABC_transporter-like_CS"/>
</dbReference>
<keyword evidence="6" id="KW-0067">ATP-binding</keyword>
<feature type="transmembrane region" description="Helical" evidence="9">
    <location>
        <begin position="529"/>
        <end position="546"/>
    </location>
</feature>
<evidence type="ECO:0000256" key="2">
    <source>
        <dbReference type="ARBA" id="ARBA00005814"/>
    </source>
</evidence>
<dbReference type="SMART" id="SM00382">
    <property type="entry name" value="AAA"/>
    <property type="match status" value="1"/>
</dbReference>
<dbReference type="SUPFAM" id="SSF52540">
    <property type="entry name" value="P-loop containing nucleoside triphosphate hydrolases"/>
    <property type="match status" value="1"/>
</dbReference>
<dbReference type="Pfam" id="PF19055">
    <property type="entry name" value="ABC2_membrane_7"/>
    <property type="match status" value="1"/>
</dbReference>
<keyword evidence="4 9" id="KW-0812">Transmembrane</keyword>
<feature type="domain" description="ABC transporter" evidence="10">
    <location>
        <begin position="52"/>
        <end position="295"/>
    </location>
</feature>
<dbReference type="PROSITE" id="PS00211">
    <property type="entry name" value="ABC_TRANSPORTER_1"/>
    <property type="match status" value="1"/>
</dbReference>
<dbReference type="PANTHER" id="PTHR48041">
    <property type="entry name" value="ABC TRANSPORTER G FAMILY MEMBER 28"/>
    <property type="match status" value="1"/>
</dbReference>
<dbReference type="PROSITE" id="PS50893">
    <property type="entry name" value="ABC_TRANSPORTER_2"/>
    <property type="match status" value="1"/>
</dbReference>
<gene>
    <name evidence="11" type="ORF">PLOB_00048982</name>
</gene>
<dbReference type="Proteomes" id="UP001159405">
    <property type="component" value="Unassembled WGS sequence"/>
</dbReference>
<feature type="transmembrane region" description="Helical" evidence="9">
    <location>
        <begin position="498"/>
        <end position="517"/>
    </location>
</feature>